<name>A0A0F9V794_9ZZZZ</name>
<sequence length="244" mass="28454">MVEMKSIPRIIRQAYVYQSNSPAIARQWFIGFNRFAYVIMSCNHLVPLRKGLYKTSVKGKIHPLVKCIICNNEEKIRLVGWRPYYKSCRKKRKYLTIKSAKEINDANPYIGIYECDWCNGYHRTKTPFNPKIQGHKRPIATLWENPKNPLWDLVNKEELELVEIDLMYPSPDEEILIDNIHSMMYVSDPDPDCVVFSDNEIEEWMLQKKMGQDIDTFGEAVDRNKGVVLFQNAIGKCSSRSGLK</sequence>
<comment type="caution">
    <text evidence="1">The sequence shown here is derived from an EMBL/GenBank/DDBJ whole genome shotgun (WGS) entry which is preliminary data.</text>
</comment>
<organism evidence="1">
    <name type="scientific">marine sediment metagenome</name>
    <dbReference type="NCBI Taxonomy" id="412755"/>
    <lineage>
        <taxon>unclassified sequences</taxon>
        <taxon>metagenomes</taxon>
        <taxon>ecological metagenomes</taxon>
    </lineage>
</organism>
<gene>
    <name evidence="1" type="ORF">LCGC14_0174560</name>
</gene>
<reference evidence="1" key="1">
    <citation type="journal article" date="2015" name="Nature">
        <title>Complex archaea that bridge the gap between prokaryotes and eukaryotes.</title>
        <authorList>
            <person name="Spang A."/>
            <person name="Saw J.H."/>
            <person name="Jorgensen S.L."/>
            <person name="Zaremba-Niedzwiedzka K."/>
            <person name="Martijn J."/>
            <person name="Lind A.E."/>
            <person name="van Eijk R."/>
            <person name="Schleper C."/>
            <person name="Guy L."/>
            <person name="Ettema T.J."/>
        </authorList>
    </citation>
    <scope>NUCLEOTIDE SEQUENCE</scope>
</reference>
<dbReference type="AlphaFoldDB" id="A0A0F9V794"/>
<accession>A0A0F9V794</accession>
<protein>
    <submittedName>
        <fullName evidence="1">Uncharacterized protein</fullName>
    </submittedName>
</protein>
<proteinExistence type="predicted"/>
<evidence type="ECO:0000313" key="1">
    <source>
        <dbReference type="EMBL" id="KKN95587.1"/>
    </source>
</evidence>
<dbReference type="EMBL" id="LAZR01000069">
    <property type="protein sequence ID" value="KKN95587.1"/>
    <property type="molecule type" value="Genomic_DNA"/>
</dbReference>